<organism evidence="2 3">
    <name type="scientific">Dactylonectria macrodidyma</name>
    <dbReference type="NCBI Taxonomy" id="307937"/>
    <lineage>
        <taxon>Eukaryota</taxon>
        <taxon>Fungi</taxon>
        <taxon>Dikarya</taxon>
        <taxon>Ascomycota</taxon>
        <taxon>Pezizomycotina</taxon>
        <taxon>Sordariomycetes</taxon>
        <taxon>Hypocreomycetidae</taxon>
        <taxon>Hypocreales</taxon>
        <taxon>Nectriaceae</taxon>
        <taxon>Dactylonectria</taxon>
    </lineage>
</organism>
<keyword evidence="3" id="KW-1185">Reference proteome</keyword>
<keyword evidence="1" id="KW-1133">Transmembrane helix</keyword>
<feature type="transmembrane region" description="Helical" evidence="1">
    <location>
        <begin position="79"/>
        <end position="98"/>
    </location>
</feature>
<dbReference type="AlphaFoldDB" id="A0A9P9DYF2"/>
<feature type="transmembrane region" description="Helical" evidence="1">
    <location>
        <begin position="292"/>
        <end position="311"/>
    </location>
</feature>
<dbReference type="EMBL" id="JAGMUV010000019">
    <property type="protein sequence ID" value="KAH7127287.1"/>
    <property type="molecule type" value="Genomic_DNA"/>
</dbReference>
<comment type="caution">
    <text evidence="2">The sequence shown here is derived from an EMBL/GenBank/DDBJ whole genome shotgun (WGS) entry which is preliminary data.</text>
</comment>
<dbReference type="Proteomes" id="UP000738349">
    <property type="component" value="Unassembled WGS sequence"/>
</dbReference>
<proteinExistence type="predicted"/>
<accession>A0A9P9DYF2</accession>
<evidence type="ECO:0000313" key="3">
    <source>
        <dbReference type="Proteomes" id="UP000738349"/>
    </source>
</evidence>
<sequence length="417" mass="45778">MIFSRAGGIECQTAVASDYYGLGVRLGIYFAWLQAYLANTLLASSIPSAADTNTIFLLTLLIAMLNDSVSGTLSQVDGLVLMHLCGGTVFGTLSLWGYRTRLYKDNGPVAVRLFGGYGTHIRMLICLAVSTYGTWFWGWGVTGKLDSMTALTVGVQPPNPSECSVTYTFFFSKLPITGGIRYYYLVVCACCTTWFGAMMLVSGLAGWFCLENLQGSFGKSWADSARADAWSRPRYVTGLKTKELVTMYKVLRVANLAWLIYSIVMVEFTLNFNHIAGVLGGRDGNALSNPGQLLPFLVGLFGFATTVYALVKERFFPKIIVQLEKTSMGLLSDTAQSPLRTSSGNKARGRSLDQQQDKRSLFIRYLVAWMPWLSLLQRFDEELLDHGVSREGTFLDGRGAASGNPLRRDAEPVTLGA</sequence>
<reference evidence="2" key="1">
    <citation type="journal article" date="2021" name="Nat. Commun.">
        <title>Genetic determinants of endophytism in the Arabidopsis root mycobiome.</title>
        <authorList>
            <person name="Mesny F."/>
            <person name="Miyauchi S."/>
            <person name="Thiergart T."/>
            <person name="Pickel B."/>
            <person name="Atanasova L."/>
            <person name="Karlsson M."/>
            <person name="Huettel B."/>
            <person name="Barry K.W."/>
            <person name="Haridas S."/>
            <person name="Chen C."/>
            <person name="Bauer D."/>
            <person name="Andreopoulos W."/>
            <person name="Pangilinan J."/>
            <person name="LaButti K."/>
            <person name="Riley R."/>
            <person name="Lipzen A."/>
            <person name="Clum A."/>
            <person name="Drula E."/>
            <person name="Henrissat B."/>
            <person name="Kohler A."/>
            <person name="Grigoriev I.V."/>
            <person name="Martin F.M."/>
            <person name="Hacquard S."/>
        </authorList>
    </citation>
    <scope>NUCLEOTIDE SEQUENCE</scope>
    <source>
        <strain evidence="2">MPI-CAGE-AT-0147</strain>
    </source>
</reference>
<keyword evidence="1" id="KW-0472">Membrane</keyword>
<feature type="transmembrane region" description="Helical" evidence="1">
    <location>
        <begin position="182"/>
        <end position="210"/>
    </location>
</feature>
<gene>
    <name evidence="2" type="ORF">EDB81DRAFT_907431</name>
</gene>
<protein>
    <submittedName>
        <fullName evidence="2">Uncharacterized protein</fullName>
    </submittedName>
</protein>
<keyword evidence="1" id="KW-0812">Transmembrane</keyword>
<name>A0A9P9DYF2_9HYPO</name>
<evidence type="ECO:0000313" key="2">
    <source>
        <dbReference type="EMBL" id="KAH7127287.1"/>
    </source>
</evidence>
<evidence type="ECO:0000256" key="1">
    <source>
        <dbReference type="SAM" id="Phobius"/>
    </source>
</evidence>
<feature type="transmembrane region" description="Helical" evidence="1">
    <location>
        <begin position="119"/>
        <end position="138"/>
    </location>
</feature>
<feature type="transmembrane region" description="Helical" evidence="1">
    <location>
        <begin position="26"/>
        <end position="43"/>
    </location>
</feature>
<dbReference type="OrthoDB" id="3945378at2759"/>
<feature type="transmembrane region" description="Helical" evidence="1">
    <location>
        <begin position="250"/>
        <end position="272"/>
    </location>
</feature>